<proteinExistence type="predicted"/>
<sequence>MWFRLIIESILGFTLLIIGVVLVGLQDSTLSLVIAVILIVVGIALILDLVWAASSGRITTPPTLGAGMATAGSSSSEKWERDQRLQEEQHRPGEPREI</sequence>
<dbReference type="HOGENOM" id="CLU_182101_0_0_11"/>
<gene>
    <name evidence="3" type="ORF">CDOO_10355</name>
</gene>
<keyword evidence="4" id="KW-1185">Reference proteome</keyword>
<keyword evidence="2" id="KW-0472">Membrane</keyword>
<feature type="transmembrane region" description="Helical" evidence="2">
    <location>
        <begin position="32"/>
        <end position="53"/>
    </location>
</feature>
<dbReference type="Proteomes" id="UP000029914">
    <property type="component" value="Chromosome"/>
</dbReference>
<protein>
    <submittedName>
        <fullName evidence="3">Uncharacterized protein</fullName>
    </submittedName>
</protein>
<feature type="transmembrane region" description="Helical" evidence="2">
    <location>
        <begin position="6"/>
        <end position="25"/>
    </location>
</feature>
<evidence type="ECO:0000313" key="4">
    <source>
        <dbReference type="Proteomes" id="UP000029914"/>
    </source>
</evidence>
<keyword evidence="2" id="KW-1133">Transmembrane helix</keyword>
<evidence type="ECO:0000313" key="3">
    <source>
        <dbReference type="EMBL" id="AIT62314.1"/>
    </source>
</evidence>
<evidence type="ECO:0000256" key="2">
    <source>
        <dbReference type="SAM" id="Phobius"/>
    </source>
</evidence>
<dbReference type="eggNOG" id="ENOG50328VB">
    <property type="taxonomic scope" value="Bacteria"/>
</dbReference>
<dbReference type="KEGG" id="cdo:CDOO_10355"/>
<dbReference type="STRING" id="558173.CDOO_10355"/>
<dbReference type="AlphaFoldDB" id="A0A097IJM0"/>
<evidence type="ECO:0000256" key="1">
    <source>
        <dbReference type="SAM" id="MobiDB-lite"/>
    </source>
</evidence>
<reference evidence="3 4" key="1">
    <citation type="submission" date="2013-09" db="EMBL/GenBank/DDBJ databases">
        <title>Complete genome sequence of Corynebacterium doosanense CAU 212(T) (=DSM 45436(T)), isolated from activated sludge.</title>
        <authorList>
            <person name="Schaffert L."/>
            <person name="Albersmeier A."/>
            <person name="Kalinowski J."/>
            <person name="Ruckert C."/>
        </authorList>
    </citation>
    <scope>NUCLEOTIDE SEQUENCE [LARGE SCALE GENOMIC DNA]</scope>
    <source>
        <strain evidence="3 4">CAU 212</strain>
    </source>
</reference>
<accession>A0A097IJM0</accession>
<keyword evidence="2" id="KW-0812">Transmembrane</keyword>
<organism evidence="3 4">
    <name type="scientific">Corynebacterium doosanense CAU 212 = DSM 45436</name>
    <dbReference type="NCBI Taxonomy" id="558173"/>
    <lineage>
        <taxon>Bacteria</taxon>
        <taxon>Bacillati</taxon>
        <taxon>Actinomycetota</taxon>
        <taxon>Actinomycetes</taxon>
        <taxon>Mycobacteriales</taxon>
        <taxon>Corynebacteriaceae</taxon>
        <taxon>Corynebacterium</taxon>
    </lineage>
</organism>
<feature type="compositionally biased region" description="Basic and acidic residues" evidence="1">
    <location>
        <begin position="77"/>
        <end position="98"/>
    </location>
</feature>
<feature type="region of interest" description="Disordered" evidence="1">
    <location>
        <begin position="58"/>
        <end position="98"/>
    </location>
</feature>
<dbReference type="EMBL" id="CP006764">
    <property type="protein sequence ID" value="AIT62314.1"/>
    <property type="molecule type" value="Genomic_DNA"/>
</dbReference>
<feature type="compositionally biased region" description="Low complexity" evidence="1">
    <location>
        <begin position="65"/>
        <end position="76"/>
    </location>
</feature>
<name>A0A097IJM0_9CORY</name>